<evidence type="ECO:0000256" key="1">
    <source>
        <dbReference type="ARBA" id="ARBA00023002"/>
    </source>
</evidence>
<reference evidence="2 3" key="1">
    <citation type="submission" date="2014-04" db="EMBL/GenBank/DDBJ databases">
        <title>Draft genome sequence of Photobacterium halotolerans S2753: a solonamide, ngercheumicin and holomycin producer.</title>
        <authorList>
            <person name="Machado H.R."/>
            <person name="Gram L."/>
        </authorList>
    </citation>
    <scope>NUCLEOTIDE SEQUENCE [LARGE SCALE GENOMIC DNA]</scope>
    <source>
        <strain evidence="2 3">S2753</strain>
    </source>
</reference>
<name>A0A066RSJ9_9GAMM</name>
<keyword evidence="1" id="KW-0560">Oxidoreductase</keyword>
<accession>A0A066RSJ9</accession>
<dbReference type="RefSeq" id="WP_036748062.1">
    <property type="nucleotide sequence ID" value="NZ_JAGSGC010000011.1"/>
</dbReference>
<comment type="caution">
    <text evidence="2">The sequence shown here is derived from an EMBL/GenBank/DDBJ whole genome shotgun (WGS) entry which is preliminary data.</text>
</comment>
<evidence type="ECO:0000313" key="2">
    <source>
        <dbReference type="EMBL" id="KDM93314.1"/>
    </source>
</evidence>
<gene>
    <name evidence="2" type="ORF">EA58_01505</name>
</gene>
<dbReference type="Pfam" id="PF14027">
    <property type="entry name" value="Questin_oxidase"/>
    <property type="match status" value="1"/>
</dbReference>
<dbReference type="AlphaFoldDB" id="A0A066RSJ9"/>
<keyword evidence="3" id="KW-1185">Reference proteome</keyword>
<dbReference type="InterPro" id="IPR025337">
    <property type="entry name" value="Questin_oxidase-like"/>
</dbReference>
<proteinExistence type="predicted"/>
<sequence>MSINELLDDQTYDIEFNGHLTNHIKHAVIALNGLGIHAERIKAYYENYAELTPYGMGLEAPRKSKYQIDEQNWKDFLGKRTSFWGYCDFFDKEISQKGMAAVLQQYVPTLLQGWAGALTHGTIHLGWALDIQHRWMIVEGLAYMAFSYVPCHPERAVFDSQLDEENAVASLMRLSHQWHSERRESLTHWLDTLLNSEDPALLDRIHPELLRSGLQSRIAKVLIQGHPEIYRLPKWLNTLESKECWEQLFYLVTLIYLSRPGDFLLLHLVTSLYAMEKIALHLPEHETKNIIGHYWIGLQCILFATDKFAKPEKLLSLHQTYSDRFDHFSERIANSEWEHIVLRGLEEEEEHNPKLVYVMKKWWEKQNGTIFRAAAYQFTATPELPPSFEEEPIEEW</sequence>
<dbReference type="Proteomes" id="UP000027192">
    <property type="component" value="Unassembled WGS sequence"/>
</dbReference>
<evidence type="ECO:0008006" key="4">
    <source>
        <dbReference type="Google" id="ProtNLM"/>
    </source>
</evidence>
<dbReference type="EMBL" id="JMIB01000003">
    <property type="protein sequence ID" value="KDM93314.1"/>
    <property type="molecule type" value="Genomic_DNA"/>
</dbReference>
<protein>
    <recommendedName>
        <fullName evidence="4">DUF4243 domain-containing protein</fullName>
    </recommendedName>
</protein>
<dbReference type="PANTHER" id="PTHR35870:SF1">
    <property type="entry name" value="PROTEIN, PUTATIVE (AFU_ORTHOLOGUE AFUA_5G03330)-RELATED"/>
    <property type="match status" value="1"/>
</dbReference>
<dbReference type="STRING" id="1654360.EA58_01505"/>
<organism evidence="2 3">
    <name type="scientific">Photobacterium galatheae</name>
    <dbReference type="NCBI Taxonomy" id="1654360"/>
    <lineage>
        <taxon>Bacteria</taxon>
        <taxon>Pseudomonadati</taxon>
        <taxon>Pseudomonadota</taxon>
        <taxon>Gammaproteobacteria</taxon>
        <taxon>Vibrionales</taxon>
        <taxon>Vibrionaceae</taxon>
        <taxon>Photobacterium</taxon>
    </lineage>
</organism>
<dbReference type="GO" id="GO:0016491">
    <property type="term" value="F:oxidoreductase activity"/>
    <property type="evidence" value="ECO:0007669"/>
    <property type="project" value="UniProtKB-KW"/>
</dbReference>
<dbReference type="OrthoDB" id="6457937at2"/>
<dbReference type="PANTHER" id="PTHR35870">
    <property type="entry name" value="PROTEIN, PUTATIVE (AFU_ORTHOLOGUE AFUA_5G03330)-RELATED"/>
    <property type="match status" value="1"/>
</dbReference>
<evidence type="ECO:0000313" key="3">
    <source>
        <dbReference type="Proteomes" id="UP000027192"/>
    </source>
</evidence>